<evidence type="ECO:0000313" key="7">
    <source>
        <dbReference type="Proteomes" id="UP000187406"/>
    </source>
</evidence>
<dbReference type="OrthoDB" id="21449at2759"/>
<evidence type="ECO:0000256" key="1">
    <source>
        <dbReference type="ARBA" id="ARBA00023117"/>
    </source>
</evidence>
<dbReference type="InterPro" id="IPR036427">
    <property type="entry name" value="Bromodomain-like_sf"/>
</dbReference>
<comment type="caution">
    <text evidence="6">The sequence shown here is derived from an EMBL/GenBank/DDBJ whole genome shotgun (WGS) entry which is preliminary data.</text>
</comment>
<dbReference type="AlphaFoldDB" id="A0A1Q3CPT1"/>
<dbReference type="PROSITE" id="PS50014">
    <property type="entry name" value="BROMODOMAIN_2"/>
    <property type="match status" value="1"/>
</dbReference>
<dbReference type="Gene3D" id="1.20.920.10">
    <property type="entry name" value="Bromodomain-like"/>
    <property type="match status" value="1"/>
</dbReference>
<proteinExistence type="predicted"/>
<dbReference type="STRING" id="3775.A0A1Q3CPT1"/>
<dbReference type="PRINTS" id="PR00503">
    <property type="entry name" value="BROMODOMAIN"/>
</dbReference>
<dbReference type="Pfam" id="PF00439">
    <property type="entry name" value="Bromodomain"/>
    <property type="match status" value="1"/>
</dbReference>
<keyword evidence="1 2" id="KW-0103">Bromodomain</keyword>
<organism evidence="6 7">
    <name type="scientific">Cephalotus follicularis</name>
    <name type="common">Albany pitcher plant</name>
    <dbReference type="NCBI Taxonomy" id="3775"/>
    <lineage>
        <taxon>Eukaryota</taxon>
        <taxon>Viridiplantae</taxon>
        <taxon>Streptophyta</taxon>
        <taxon>Embryophyta</taxon>
        <taxon>Tracheophyta</taxon>
        <taxon>Spermatophyta</taxon>
        <taxon>Magnoliopsida</taxon>
        <taxon>eudicotyledons</taxon>
        <taxon>Gunneridae</taxon>
        <taxon>Pentapetalae</taxon>
        <taxon>rosids</taxon>
        <taxon>fabids</taxon>
        <taxon>Oxalidales</taxon>
        <taxon>Cephalotaceae</taxon>
        <taxon>Cephalotus</taxon>
    </lineage>
</organism>
<dbReference type="InParanoid" id="A0A1Q3CPT1"/>
<dbReference type="PANTHER" id="PTHR46136:SF19">
    <property type="entry name" value="TRANSCRIPTION FACTOR GTE12"/>
    <property type="match status" value="1"/>
</dbReference>
<feature type="domain" description="Bromo" evidence="5">
    <location>
        <begin position="85"/>
        <end position="157"/>
    </location>
</feature>
<keyword evidence="3" id="KW-0175">Coiled coil</keyword>
<feature type="region of interest" description="Disordered" evidence="4">
    <location>
        <begin position="326"/>
        <end position="360"/>
    </location>
</feature>
<dbReference type="InterPro" id="IPR001487">
    <property type="entry name" value="Bromodomain"/>
</dbReference>
<accession>A0A1Q3CPT1</accession>
<evidence type="ECO:0000313" key="6">
    <source>
        <dbReference type="EMBL" id="GAV82237.1"/>
    </source>
</evidence>
<dbReference type="InterPro" id="IPR052442">
    <property type="entry name" value="Env_Response_Regulator"/>
</dbReference>
<protein>
    <submittedName>
        <fullName evidence="6">Bromodomain domain-containing protein</fullName>
    </submittedName>
</protein>
<evidence type="ECO:0000256" key="2">
    <source>
        <dbReference type="PROSITE-ProRule" id="PRU00035"/>
    </source>
</evidence>
<gene>
    <name evidence="6" type="ORF">CFOL_v3_25689</name>
</gene>
<dbReference type="FunCoup" id="A0A1Q3CPT1">
    <property type="interactions" value="762"/>
</dbReference>
<dbReference type="PANTHER" id="PTHR46136">
    <property type="entry name" value="TRANSCRIPTION FACTOR GTE8"/>
    <property type="match status" value="1"/>
</dbReference>
<dbReference type="SMART" id="SM00297">
    <property type="entry name" value="BROMO"/>
    <property type="match status" value="1"/>
</dbReference>
<sequence length="538" mass="59570">MMIPAETLVPKKKLKVKFSFQKTQAVLGTQFSLTDGADQSKDDRYSMPGSKKRGPPGVIEGQKEKRPKMDRGMTLNCSSLLNTLIKHPAGWVFSTPVDPVALKIPDYFRVISEPMDLGTVKSKLQKNVYAGMEEFAADVRLTFSNALLYNPPGNEVHKMAQELSHIFEMKWKFLEEKWRGDIKNGLGKIPSVRTMELYESGQNCPKTPPLSAGLLPKKSKTFEGKAIRTVRSTESAQKCSHKVSEKSSYKGTNGKVRSAVDANPSLSLDASNCGRCSFITCRCSLPSDSTHASSSDLTSERSFDKDHRACSVEASRLDCQAKSTLTSQTSKSDLESDGAVSASEDGNSCPTSQLSAPADVASGEGWSTPIFDVQVSPKRALRAAMIKSRFADTILRAQQKTLLDNGDKADPAKLQQEKKKLEKRQLAEKARIEAQIRAAESAERMREEIELKKQREKEREAARIALQKMERTVEIEQNLESQKELELLSGCSLDSPDGSKVAIRNPLTQLGLFIKDDYLVDEDEEAILYEGEEGEIFL</sequence>
<feature type="compositionally biased region" description="Polar residues" evidence="4">
    <location>
        <begin position="344"/>
        <end position="355"/>
    </location>
</feature>
<evidence type="ECO:0000256" key="3">
    <source>
        <dbReference type="SAM" id="Coils"/>
    </source>
</evidence>
<evidence type="ECO:0000256" key="4">
    <source>
        <dbReference type="SAM" id="MobiDB-lite"/>
    </source>
</evidence>
<name>A0A1Q3CPT1_CEPFO</name>
<dbReference type="SUPFAM" id="SSF47370">
    <property type="entry name" value="Bromodomain"/>
    <property type="match status" value="1"/>
</dbReference>
<keyword evidence="7" id="KW-1185">Reference proteome</keyword>
<dbReference type="EMBL" id="BDDD01002578">
    <property type="protein sequence ID" value="GAV82237.1"/>
    <property type="molecule type" value="Genomic_DNA"/>
</dbReference>
<evidence type="ECO:0000259" key="5">
    <source>
        <dbReference type="PROSITE" id="PS50014"/>
    </source>
</evidence>
<reference evidence="7" key="1">
    <citation type="submission" date="2016-04" db="EMBL/GenBank/DDBJ databases">
        <title>Cephalotus genome sequencing.</title>
        <authorList>
            <person name="Fukushima K."/>
            <person name="Hasebe M."/>
            <person name="Fang X."/>
        </authorList>
    </citation>
    <scope>NUCLEOTIDE SEQUENCE [LARGE SCALE GENOMIC DNA]</scope>
    <source>
        <strain evidence="7">cv. St1</strain>
    </source>
</reference>
<dbReference type="Proteomes" id="UP000187406">
    <property type="component" value="Unassembled WGS sequence"/>
</dbReference>
<feature type="coiled-coil region" evidence="3">
    <location>
        <begin position="422"/>
        <end position="479"/>
    </location>
</feature>
<feature type="region of interest" description="Disordered" evidence="4">
    <location>
        <begin position="37"/>
        <end position="69"/>
    </location>
</feature>